<dbReference type="EMBL" id="RWIS01000008">
    <property type="protein sequence ID" value="RSK31748.1"/>
    <property type="molecule type" value="Genomic_DNA"/>
</dbReference>
<evidence type="ECO:0008006" key="4">
    <source>
        <dbReference type="Google" id="ProtNLM"/>
    </source>
</evidence>
<gene>
    <name evidence="2" type="ORF">EI290_13030</name>
</gene>
<proteinExistence type="predicted"/>
<feature type="transmembrane region" description="Helical" evidence="1">
    <location>
        <begin position="20"/>
        <end position="41"/>
    </location>
</feature>
<comment type="caution">
    <text evidence="2">The sequence shown here is derived from an EMBL/GenBank/DDBJ whole genome shotgun (WGS) entry which is preliminary data.</text>
</comment>
<accession>A0A428JGT5</accession>
<name>A0A428JGT5_9BACT</name>
<dbReference type="RefSeq" id="WP_125430966.1">
    <property type="nucleotide sequence ID" value="NZ_RWIS01000008.1"/>
</dbReference>
<dbReference type="Proteomes" id="UP000280066">
    <property type="component" value="Unassembled WGS sequence"/>
</dbReference>
<keyword evidence="1" id="KW-0812">Transmembrane</keyword>
<dbReference type="OrthoDB" id="844215at2"/>
<keyword evidence="1" id="KW-0472">Membrane</keyword>
<keyword evidence="1" id="KW-1133">Transmembrane helix</keyword>
<organism evidence="2 3">
    <name type="scientific">Hymenobacter metallilatus</name>
    <dbReference type="NCBI Taxonomy" id="2493666"/>
    <lineage>
        <taxon>Bacteria</taxon>
        <taxon>Pseudomonadati</taxon>
        <taxon>Bacteroidota</taxon>
        <taxon>Cytophagia</taxon>
        <taxon>Cytophagales</taxon>
        <taxon>Hymenobacteraceae</taxon>
        <taxon>Hymenobacter</taxon>
    </lineage>
</organism>
<evidence type="ECO:0000256" key="1">
    <source>
        <dbReference type="SAM" id="Phobius"/>
    </source>
</evidence>
<evidence type="ECO:0000313" key="3">
    <source>
        <dbReference type="Proteomes" id="UP000280066"/>
    </source>
</evidence>
<dbReference type="AlphaFoldDB" id="A0A428JGT5"/>
<protein>
    <recommendedName>
        <fullName evidence="4">DUF748 domain-containing protein</fullName>
    </recommendedName>
</protein>
<keyword evidence="3" id="KW-1185">Reference proteome</keyword>
<evidence type="ECO:0000313" key="2">
    <source>
        <dbReference type="EMBL" id="RSK31748.1"/>
    </source>
</evidence>
<sequence length="715" mass="78736">MPSTPSPTLTATPAPRRRWVPWLAAGAMLLLLVWGGLTWWLDPWLQRTVEQRVLEASQGRYHLRIGRLRTHLWPLGAEAQAVRVRTVAAAPDSQRLPRVELAVGRIRIAGVGWTALLRRSEVIVDSLVLESVAVQLRGLPAGAGTKPLHKQLPVAGLRIGWFAVRHLRGSYGSPARPWAQVADASLALQDVRLSAAGAADSGRIGYARQAVARVRGLLARVPGHTVRLVGLEASTVKRRLLVDSLLIRPLQPITDRRSPTVRIHLALPRLLLSGLDGARLAHRHFQADTLRILSPQLALTLPARKPPSLHEVLQPYLRVCRLQALLVVDGRVRVAGTELAPAVAGVRLQGASVQVLPYAGRPQGMYYARQWKLQTGRVTATLNAPYYHLSWQGLQADSRRGHLRLAQVLVVPTLSVVELARRKGHQAAHVSARLPELLLTGLDFPAAINQGELKATTLLIRNARVSTRSDGRFPMNPAISRVTPEALGRLPFRFALQRLQINRATLTMLYRAPRQAQPGTMQITRFGGTLRNLSNDPARMSAAHPLTGEATGWLQGQCRARLELRANLLDSRGYHTISGTFGAAPLAILNSMTVPTRGLKFRSGQIRQIRFRMSLNKTEARGTMWGEYTSLNLQRLNRQNQPGVLHRIETTLINGLVIRDDNPRRPGGAVVPGRIRSDRERRYSVFSLWRQGLVSGLLTSAGVPGAIAKKLSEAE</sequence>
<reference evidence="2 3" key="1">
    <citation type="submission" date="2018-12" db="EMBL/GenBank/DDBJ databases">
        <authorList>
            <person name="Feng G."/>
            <person name="Zhu H."/>
        </authorList>
    </citation>
    <scope>NUCLEOTIDE SEQUENCE [LARGE SCALE GENOMIC DNA]</scope>
    <source>
        <strain evidence="2 3">9PBR-2</strain>
    </source>
</reference>